<dbReference type="SUPFAM" id="SSF57492">
    <property type="entry name" value="Trefoil"/>
    <property type="match status" value="1"/>
</dbReference>
<evidence type="ECO:0000259" key="8">
    <source>
        <dbReference type="PROSITE" id="PS51448"/>
    </source>
</evidence>
<name>A0ABP0GMC1_CLALP</name>
<sequence>MKLFLNLVALTIVFAIVDGYAQLGETMRCTDEDCADSISEGTAKLAYQPRDKKFLNLRKGDVVLVKGKKAGTKTDLWGGQDFLNKNGEDEEKPNLALIDPKLVIERKKDEIEGDDSVATTVDSFMQVDGVAEPSPPASSSVDEINDESAQAVVTVDSPDSSNDLDHQVDNDANSQTDSINEESTKGADNRKDIGEDQKMPETASIIETEQEVVKANTEINEQTIKNSNDGETANNSPEYGASETMSEQRLDSAELSFKLNREQKEDKSHTSTAIGTKSLPETTENIIIGDTENSNKHNQVEDGEMPPPANDEKNSTDEGLRDLKKANSTNASESSKAIPLEVSDNKSDDEEPSRESPHKDHLNKDEEKLSPKDFAAGDEANTTSNVDDDKTSNQEMDNINTKQNNSQQINHLEQIQISSPSSETRDLPLAVEKEQVDQDLNSNPPSKLSDQTTNSDPTQKIISTDNIAESDPSENKEDHSNSKDENDSTDATSDEKKTNNQSPSFDHVTELSQSESDHVSQETPQNLKLSKVTTLVDSNASEPASNDHNAGDVDSSHKAVEEIPTKTSEEPNEPYSSSSGVDVENGQTDTRNTDSFDDKPKDEDSISGEHPQTESSTSKHLDNAAPTGQEQEVQDAGSRINALNAKSSTSVLHEEDIESDTEDFVSKLEHSPGSSPTDSEQQPVETESDTNLSKNALGKNEDNEDLSSNTDPNDGSDNELITSNYGQVDSESSDNVISDDIALNINYHGDGKMDDENINDVIRKASLENAEALDKENLEFLSEDELDQNRKEASTQDDDGSTQMDGSSSLDVEFSDQKPKVLQTTTENLKQDEEARNAMADVHLTSTPDNLVQSGDSNQKISAVEANKTDIELNDKNNMNHVDAFDKTDESSDVLHAASLDNKNENDELLSHIDLEAKDGSEQDEDEYNDYFSMELVEEVVVEDDLITDDEVIDAEEEIAADSTDKSYRSKDEQDKDTERGISGSSDDLQITNDQSNTSTERDISTKDQVLQDEKIPQEETNVKETSTTIEEGHTFPEQSSDLDRHSTDEGLDTKIRNKRAPVAADDGENNIDDTAVHEELGSGLNDELHRLEIDTDKSNIQLSSSHKVIDKKNDAKNDNDVDAGKTGDSKEVHHAKQDSETLLSKQVVADDHILPSKGSTSHDNEEESSLPTVEATTIDQDHTVLDQLNDSSSQLVLSKEKEDISSTNDVIEKADNDATSQDLSAEEGFLQNQTLLVDQILVPEQIPNKVDSSTIEDSGNNIQGSLDSFSKEQLAENQDAINLSQIEDPEKFSTLDTIDSDGSVKVVQENQKTAPSSVETSSDNQNPTSVNNVAIEALKHDETLGLQAETLAKESTDVDALLNETEKQDEASPHEAPVKDALLNVEQKNEEKLMQETALNPALADQKADKDFISDGSDKQRNEIEHLSSTEKTSQTLPQSVDTVEGSDTSSQVSVAEVHGDNTESSAKESVVDDPRKGASPVVSSSSVNAVEDVDESKGISEIAASSSPDEDVGTSSKQVEIEEISATLKADKSSQNTSHTESVVVNTAEEPEADNNALNTLPPSQSEQSESSLQNNQRSIENNEALKKKLHFLEEEFEEKRDDETYLANKAYEVAKEVRTKLSTVIGDLNSLKDKSDAVTARMATNEAREIKMQLSDVESYLDEWKQREKDHNEAERKKQEDLENWIGRIEQDLVSRNKHEDKLHLAQKEGLALKAKIDKLERQIKNQKRAPHSRFIEIEKALTHKVEEQRKKDDIALLATERETKILQKKLVDLEAQLQGHGFDHKDQVDTMKHEAENLKTRLASLEEEVNEKKRHEQKLKAASTLREEELQERITRLEEELDRRKDNEDAMYNVQHEAATLREKFKNLDTEMKNVVESRDSKLLKKFTDLENELREKRAAENETVLKAQDEISQVMQRVLKVEDLLKNKEDEKFDGNLEEIEKLKLHIYSVETELKKRADSENINEDSQRREEALQQRIDSLEKELKMLTHNEEEALNDVVKSQAILDRVKDLEEKLQKEEERTAKVDRSDLLLALKEVAMDQIKDDEDVLKDVWTLMKSKQKCKAESTSGNFLQHQHEVTDSVPEINDENTACAVAPHKRIGCGSSHASKQLCDALKCCWSPESDRNVPDCFYSNVQMERARQLNLNENILEETGGSTDGQDNDAKTAAAAQHDSYKSLYEGKVVDWDETFEEKKEEKSSWDEEIGADNDTNETATILDDHVKKTTNVTLEETVTKDEEVGKKNATDEEKVLEHEMGDVEMENESSGSENTEELQETSTSEESSTDDVPPTTHQQLDSSEDQYHRTTDVSPLTPEEEKPSPESDFAEKDEEIPQHSSDHQDPFADGHKEVDDKPEHADSVILKIFLLICQLPGDIMYILMPLGGWWLSLLPEEYQENVYGVPWSVILVSLVSGFFLIWIIMWRSSVGRQISRERDLVSMSQELKAQLETIMAEKLEKERELKNTQTELQTVFSNLNEEKATITESQEEINRLQERADHLQTENQTKEKDLSKFTAKLKQIEKEKSELMDKAKNFEKNLEDKNSAYSESEKTLAQIRKELKECQKLNKRLEDSISNHQSQLKKEEKNQGKNLRKLQEWEKQAGEMKEEIKSLKDAINEITNEKETSRQEADVLKDCLLQFRGVQESLREDGDEDLDDDEVTEKQKEKLRALIDVAQMQRKVKHIETDKNRIIFELEAEKKSREGTEARIGELEAECENVRALKSKAERDLQVHEAKLNVLQDFYTKREVEMQGKLGKEQTTREMQESLILEQGDHTEELRDKLEMYQKMNAEAKQEYEESEKQRKNEIKKYEKKVHQNWLASREAERKLDEANSEINQLRMDLSEMSELLRNAEHREPFLIRPRPLPPGAPFRPPHDPFDNSSPVPIRNGPLPRDMSPTPRDRPLSGRRSATGSIHDDMRGPDCPPSHGFSDRPPSHPSRNIDFGEGPPPKIFRPPPIRSGPPSLSGAVPRRGETPPVRDMPSFMQDGPPRRPGPPLYPPDGPPPTRGRPPPPRMGGARPPMFAGPPMRMEPPFVRDGPPPPMFDIPPHRDGPRLQRSGSSHGPMTSSPYMEQPMPSMRPPPPSRSHPMNLHGNLPNDPNRSGYDLHPSRDGMP</sequence>
<evidence type="ECO:0000256" key="1">
    <source>
        <dbReference type="ARBA" id="ARBA00023054"/>
    </source>
</evidence>
<feature type="compositionally biased region" description="Basic and acidic residues" evidence="5">
    <location>
        <begin position="310"/>
        <end position="325"/>
    </location>
</feature>
<feature type="region of interest" description="Disordered" evidence="5">
    <location>
        <begin position="2862"/>
        <end position="3118"/>
    </location>
</feature>
<keyword evidence="6" id="KW-0812">Transmembrane</keyword>
<feature type="compositionally biased region" description="Basic and acidic residues" evidence="5">
    <location>
        <begin position="1365"/>
        <end position="1379"/>
    </location>
</feature>
<feature type="compositionally biased region" description="Polar residues" evidence="5">
    <location>
        <begin position="393"/>
        <end position="422"/>
    </location>
</feature>
<dbReference type="PANTHER" id="PTHR23158">
    <property type="entry name" value="MELANOMA INHIBITORY ACTIVITY-RELATED"/>
    <property type="match status" value="1"/>
</dbReference>
<feature type="compositionally biased region" description="Polar residues" evidence="5">
    <location>
        <begin position="499"/>
        <end position="514"/>
    </location>
</feature>
<evidence type="ECO:0000256" key="7">
    <source>
        <dbReference type="SAM" id="SignalP"/>
    </source>
</evidence>
<comment type="caution">
    <text evidence="3">Lacks conserved residue(s) required for the propagation of feature annotation.</text>
</comment>
<feature type="compositionally biased region" description="Polar residues" evidence="5">
    <location>
        <begin position="801"/>
        <end position="810"/>
    </location>
</feature>
<feature type="compositionally biased region" description="Basic and acidic residues" evidence="5">
    <location>
        <begin position="182"/>
        <end position="199"/>
    </location>
</feature>
<organism evidence="9 10">
    <name type="scientific">Clavelina lepadiformis</name>
    <name type="common">Light-bulb sea squirt</name>
    <name type="synonym">Ascidia lepadiformis</name>
    <dbReference type="NCBI Taxonomy" id="159417"/>
    <lineage>
        <taxon>Eukaryota</taxon>
        <taxon>Metazoa</taxon>
        <taxon>Chordata</taxon>
        <taxon>Tunicata</taxon>
        <taxon>Ascidiacea</taxon>
        <taxon>Aplousobranchia</taxon>
        <taxon>Clavelinidae</taxon>
        <taxon>Clavelina</taxon>
    </lineage>
</organism>
<feature type="compositionally biased region" description="Pro residues" evidence="5">
    <location>
        <begin position="2951"/>
        <end position="2964"/>
    </location>
</feature>
<dbReference type="Gene3D" id="4.10.110.10">
    <property type="entry name" value="Spasmolytic Protein, domain 1"/>
    <property type="match status" value="1"/>
</dbReference>
<feature type="compositionally biased region" description="Polar residues" evidence="5">
    <location>
        <begin position="438"/>
        <end position="467"/>
    </location>
</feature>
<feature type="compositionally biased region" description="Low complexity" evidence="5">
    <location>
        <begin position="1563"/>
        <end position="1579"/>
    </location>
</feature>
<feature type="coiled-coil region" evidence="4">
    <location>
        <begin position="2699"/>
        <end position="2740"/>
    </location>
</feature>
<dbReference type="PROSITE" id="PS00025">
    <property type="entry name" value="P_TREFOIL_1"/>
    <property type="match status" value="1"/>
</dbReference>
<feature type="coiled-coil region" evidence="4">
    <location>
        <begin position="2780"/>
        <end position="2860"/>
    </location>
</feature>
<feature type="region of interest" description="Disordered" evidence="5">
    <location>
        <begin position="947"/>
        <end position="1081"/>
    </location>
</feature>
<feature type="chain" id="PRO_5045556063" description="P-type domain-containing protein" evidence="7">
    <location>
        <begin position="20"/>
        <end position="3118"/>
    </location>
</feature>
<keyword evidence="10" id="KW-1185">Reference proteome</keyword>
<feature type="compositionally biased region" description="Basic and acidic residues" evidence="5">
    <location>
        <begin position="1000"/>
        <end position="1023"/>
    </location>
</feature>
<feature type="disulfide bond" evidence="3">
    <location>
        <begin position="2098"/>
        <end position="2124"/>
    </location>
</feature>
<dbReference type="InterPro" id="IPR044913">
    <property type="entry name" value="P_trefoil_dom_sf"/>
</dbReference>
<feature type="compositionally biased region" description="Basic and acidic residues" evidence="5">
    <location>
        <begin position="2336"/>
        <end position="2357"/>
    </location>
</feature>
<feature type="compositionally biased region" description="Basic and acidic residues" evidence="5">
    <location>
        <begin position="549"/>
        <end position="569"/>
    </location>
</feature>
<feature type="compositionally biased region" description="Polar residues" evidence="5">
    <location>
        <begin position="1170"/>
        <end position="1179"/>
    </location>
</feature>
<feature type="region of interest" description="Disordered" evidence="5">
    <location>
        <begin position="774"/>
        <end position="826"/>
    </location>
</feature>
<keyword evidence="6" id="KW-0472">Membrane</keyword>
<feature type="compositionally biased region" description="Basic and acidic residues" evidence="5">
    <location>
        <begin position="1459"/>
        <end position="1478"/>
    </location>
</feature>
<evidence type="ECO:0000256" key="5">
    <source>
        <dbReference type="SAM" id="MobiDB-lite"/>
    </source>
</evidence>
<feature type="compositionally biased region" description="Pro residues" evidence="5">
    <location>
        <begin position="2868"/>
        <end position="2877"/>
    </location>
</feature>
<feature type="compositionally biased region" description="Polar residues" evidence="5">
    <location>
        <begin position="706"/>
        <end position="735"/>
    </location>
</feature>
<feature type="compositionally biased region" description="Basic and acidic residues" evidence="5">
    <location>
        <begin position="963"/>
        <end position="980"/>
    </location>
</feature>
<feature type="region of interest" description="Disordered" evidence="5">
    <location>
        <begin position="154"/>
        <end position="735"/>
    </location>
</feature>
<feature type="compositionally biased region" description="Polar residues" evidence="5">
    <location>
        <begin position="983"/>
        <end position="999"/>
    </location>
</feature>
<feature type="compositionally biased region" description="Basic and acidic residues" evidence="5">
    <location>
        <begin position="259"/>
        <end position="269"/>
    </location>
</feature>
<evidence type="ECO:0000256" key="3">
    <source>
        <dbReference type="PROSITE-ProRule" id="PRU00779"/>
    </source>
</evidence>
<feature type="coiled-coil region" evidence="4">
    <location>
        <begin position="1706"/>
        <end position="1733"/>
    </location>
</feature>
<feature type="region of interest" description="Disordered" evidence="5">
    <location>
        <begin position="1096"/>
        <end position="1182"/>
    </location>
</feature>
<feature type="compositionally biased region" description="Basic and acidic residues" evidence="5">
    <location>
        <begin position="1042"/>
        <end position="1056"/>
    </location>
</feature>
<evidence type="ECO:0000256" key="6">
    <source>
        <dbReference type="SAM" id="Phobius"/>
    </source>
</evidence>
<accession>A0ABP0GMC1</accession>
<evidence type="ECO:0000313" key="10">
    <source>
        <dbReference type="Proteomes" id="UP001642483"/>
    </source>
</evidence>
<feature type="compositionally biased region" description="Polar residues" evidence="5">
    <location>
        <begin position="326"/>
        <end position="335"/>
    </location>
</feature>
<protein>
    <recommendedName>
        <fullName evidence="8">P-type domain-containing protein</fullName>
    </recommendedName>
</protein>
<feature type="compositionally biased region" description="Basic and acidic residues" evidence="5">
    <location>
        <begin position="423"/>
        <end position="436"/>
    </location>
</feature>
<dbReference type="EMBL" id="CAWYQH010000130">
    <property type="protein sequence ID" value="CAK8692710.1"/>
    <property type="molecule type" value="Genomic_DNA"/>
</dbReference>
<feature type="compositionally biased region" description="Low complexity" evidence="5">
    <location>
        <begin position="1480"/>
        <end position="1492"/>
    </location>
</feature>
<keyword evidence="2 3" id="KW-1015">Disulfide bond</keyword>
<feature type="domain" description="P-type" evidence="8">
    <location>
        <begin position="2096"/>
        <end position="2140"/>
    </location>
</feature>
<feature type="compositionally biased region" description="Basic and acidic residues" evidence="5">
    <location>
        <begin position="591"/>
        <end position="604"/>
    </location>
</feature>
<feature type="compositionally biased region" description="Polar residues" evidence="5">
    <location>
        <begin position="1535"/>
        <end position="1547"/>
    </location>
</feature>
<feature type="region of interest" description="Disordered" evidence="5">
    <location>
        <begin position="2240"/>
        <end position="2357"/>
    </location>
</feature>
<feature type="coiled-coil region" evidence="4">
    <location>
        <begin position="2445"/>
        <end position="2633"/>
    </location>
</feature>
<feature type="transmembrane region" description="Helical" evidence="6">
    <location>
        <begin position="2404"/>
        <end position="2427"/>
    </location>
</feature>
<feature type="compositionally biased region" description="Polar residues" evidence="5">
    <location>
        <begin position="270"/>
        <end position="285"/>
    </location>
</feature>
<feature type="compositionally biased region" description="Basic and acidic residues" evidence="5">
    <location>
        <begin position="473"/>
        <end position="486"/>
    </location>
</feature>
<evidence type="ECO:0000256" key="4">
    <source>
        <dbReference type="SAM" id="Coils"/>
    </source>
</evidence>
<dbReference type="PANTHER" id="PTHR23158:SF33">
    <property type="entry name" value="TRANSPORT AND GOLGI ORGANIZATION PROTEIN 1"/>
    <property type="match status" value="1"/>
</dbReference>
<comment type="caution">
    <text evidence="9">The sequence shown here is derived from an EMBL/GenBank/DDBJ whole genome shotgun (WGS) entry which is preliminary data.</text>
</comment>
<feature type="compositionally biased region" description="Basic and acidic residues" evidence="5">
    <location>
        <begin position="353"/>
        <end position="371"/>
    </location>
</feature>
<feature type="transmembrane region" description="Helical" evidence="6">
    <location>
        <begin position="2369"/>
        <end position="2392"/>
    </location>
</feature>
<dbReference type="SMART" id="SM00018">
    <property type="entry name" value="PD"/>
    <property type="match status" value="1"/>
</dbReference>
<feature type="compositionally biased region" description="Basic and acidic residues" evidence="5">
    <location>
        <begin position="1108"/>
        <end position="1140"/>
    </location>
</feature>
<feature type="compositionally biased region" description="Polar residues" evidence="5">
    <location>
        <begin position="521"/>
        <end position="548"/>
    </location>
</feature>
<dbReference type="CDD" id="cd00111">
    <property type="entry name" value="Trefoil"/>
    <property type="match status" value="1"/>
</dbReference>
<dbReference type="Pfam" id="PF00088">
    <property type="entry name" value="Trefoil"/>
    <property type="match status" value="1"/>
</dbReference>
<keyword evidence="7" id="KW-0732">Signal</keyword>
<feature type="coiled-coil region" evidence="4">
    <location>
        <begin position="1895"/>
        <end position="1936"/>
    </location>
</feature>
<feature type="compositionally biased region" description="Acidic residues" evidence="5">
    <location>
        <begin position="947"/>
        <end position="960"/>
    </location>
</feature>
<evidence type="ECO:0000256" key="2">
    <source>
        <dbReference type="ARBA" id="ARBA00023157"/>
    </source>
</evidence>
<feature type="compositionally biased region" description="Polar residues" evidence="5">
    <location>
        <begin position="1505"/>
        <end position="1520"/>
    </location>
</feature>
<keyword evidence="1 4" id="KW-0175">Coiled coil</keyword>
<reference evidence="9 10" key="1">
    <citation type="submission" date="2024-02" db="EMBL/GenBank/DDBJ databases">
        <authorList>
            <person name="Daric V."/>
            <person name="Darras S."/>
        </authorList>
    </citation>
    <scope>NUCLEOTIDE SEQUENCE [LARGE SCALE GENOMIC DNA]</scope>
</reference>
<feature type="coiled-coil region" evidence="4">
    <location>
        <begin position="1760"/>
        <end position="1851"/>
    </location>
</feature>
<dbReference type="Gene3D" id="2.30.30.40">
    <property type="entry name" value="SH3 Domains"/>
    <property type="match status" value="1"/>
</dbReference>
<proteinExistence type="predicted"/>
<dbReference type="InterPro" id="IPR051500">
    <property type="entry name" value="cTAGE_MIA/OTOR"/>
</dbReference>
<gene>
    <name evidence="9" type="ORF">CVLEPA_LOCUS25957</name>
</gene>
<feature type="region of interest" description="Disordered" evidence="5">
    <location>
        <begin position="903"/>
        <end position="929"/>
    </location>
</feature>
<feature type="compositionally biased region" description="Polar residues" evidence="5">
    <location>
        <begin position="217"/>
        <end position="245"/>
    </location>
</feature>
<feature type="region of interest" description="Disordered" evidence="5">
    <location>
        <begin position="1309"/>
        <end position="1332"/>
    </location>
</feature>
<dbReference type="Proteomes" id="UP001642483">
    <property type="component" value="Unassembled WGS sequence"/>
</dbReference>
<feature type="compositionally biased region" description="Polar residues" evidence="5">
    <location>
        <begin position="3061"/>
        <end position="3074"/>
    </location>
</feature>
<evidence type="ECO:0000313" key="9">
    <source>
        <dbReference type="EMBL" id="CAK8692710.1"/>
    </source>
</evidence>
<dbReference type="PROSITE" id="PS51448">
    <property type="entry name" value="P_TREFOIL_2"/>
    <property type="match status" value="1"/>
</dbReference>
<feature type="region of interest" description="Disordered" evidence="5">
    <location>
        <begin position="1358"/>
        <end position="1584"/>
    </location>
</feature>
<feature type="compositionally biased region" description="Pro residues" evidence="5">
    <location>
        <begin position="2995"/>
        <end position="3018"/>
    </location>
</feature>
<feature type="compositionally biased region" description="Basic and acidic residues" evidence="5">
    <location>
        <begin position="903"/>
        <end position="921"/>
    </location>
</feature>
<feature type="signal peptide" evidence="7">
    <location>
        <begin position="1"/>
        <end position="19"/>
    </location>
</feature>
<feature type="compositionally biased region" description="Polar residues" evidence="5">
    <location>
        <begin position="672"/>
        <end position="694"/>
    </location>
</feature>
<feature type="disulfide bond" evidence="3">
    <location>
        <begin position="2108"/>
        <end position="2123"/>
    </location>
</feature>
<dbReference type="InterPro" id="IPR017957">
    <property type="entry name" value="P_trefoil_CS"/>
</dbReference>
<dbReference type="InterPro" id="IPR000519">
    <property type="entry name" value="P_trefoil_dom"/>
</dbReference>
<feature type="coiled-coil region" evidence="4">
    <location>
        <begin position="1962"/>
        <end position="2034"/>
    </location>
</feature>
<keyword evidence="6" id="KW-1133">Transmembrane helix</keyword>
<feature type="compositionally biased region" description="Basic and acidic residues" evidence="5">
    <location>
        <begin position="1407"/>
        <end position="1430"/>
    </location>
</feature>
<feature type="compositionally biased region" description="Basic and acidic residues" evidence="5">
    <location>
        <begin position="2240"/>
        <end position="2262"/>
    </location>
</feature>
<feature type="compositionally biased region" description="Polar residues" evidence="5">
    <location>
        <begin position="1431"/>
        <end position="1455"/>
    </location>
</feature>